<dbReference type="RefSeq" id="XP_013311362.1">
    <property type="nucleotide sequence ID" value="XM_013455908.1"/>
</dbReference>
<dbReference type="InterPro" id="IPR009906">
    <property type="entry name" value="D-Glu_cyclase"/>
</dbReference>
<dbReference type="SUPFAM" id="SSF160920">
    <property type="entry name" value="PSTPO5379-like"/>
    <property type="match status" value="1"/>
</dbReference>
<protein>
    <recommendedName>
        <fullName evidence="5">DUF1445 domain-containing protein</fullName>
    </recommendedName>
</protein>
<keyword evidence="4" id="KW-1185">Reference proteome</keyword>
<dbReference type="GO" id="GO:0047820">
    <property type="term" value="F:D-glutamate cyclase activity"/>
    <property type="evidence" value="ECO:0007669"/>
    <property type="project" value="TreeGrafter"/>
</dbReference>
<dbReference type="FunFam" id="3.30.2040.10:FF:000001">
    <property type="entry name" value="D-glutamate cyclase, mitochondrial"/>
    <property type="match status" value="1"/>
</dbReference>
<dbReference type="Gene3D" id="3.40.1640.10">
    <property type="entry name" value="PSTPO5379-like"/>
    <property type="match status" value="1"/>
</dbReference>
<evidence type="ECO:0000256" key="2">
    <source>
        <dbReference type="ARBA" id="ARBA00023239"/>
    </source>
</evidence>
<dbReference type="HOGENOM" id="CLU_059759_1_0_1"/>
<evidence type="ECO:0000256" key="1">
    <source>
        <dbReference type="ARBA" id="ARBA00007896"/>
    </source>
</evidence>
<accession>A0A0D2E5N6</accession>
<dbReference type="PANTHER" id="PTHR32022:SF10">
    <property type="entry name" value="D-GLUTAMATE CYCLASE, MITOCHONDRIAL"/>
    <property type="match status" value="1"/>
</dbReference>
<dbReference type="OrthoDB" id="10262538at2759"/>
<dbReference type="AlphaFoldDB" id="A0A0D2E5N6"/>
<sequence length="313" mass="34460">MAPIALNNVVDVANLKKTPDPSSGVEETGESVRLAARSGTYTKQTSGAARTYLQANLIVLPSKYAPDFRILCRRNPVPCPLLAESKALGKWNELQSWIDGLEGEQIAKNVDLRHDFPRYMVYQDGVLTKSHCLNVEDEWTEDHVGFLIGCSYSFESALTEAGLIPTHTAHGRNVPMYVTNIPLCPAGAFQQSTYVVSMRPYRRKDVEKVRDITRPYIATHGEPIAWGWDAVSRLGIRDINQPDFGEAPVAADGSPLELEGSGSDEEVVPVFWGCGVTPQEAVRRAALEGTVIGHAPGYMLVLDIRDWDIIPEV</sequence>
<proteinExistence type="inferred from homology"/>
<comment type="similarity">
    <text evidence="1">Belongs to the D-glutamate cyclase family.</text>
</comment>
<dbReference type="PANTHER" id="PTHR32022">
    <property type="entry name" value="D-GLUTAMATE CYCLASE, MITOCHONDRIAL"/>
    <property type="match status" value="1"/>
</dbReference>
<dbReference type="Proteomes" id="UP000054342">
    <property type="component" value="Unassembled WGS sequence"/>
</dbReference>
<name>A0A0D2E5N6_9EURO</name>
<dbReference type="EMBL" id="KN847322">
    <property type="protein sequence ID" value="KIW50778.1"/>
    <property type="molecule type" value="Genomic_DNA"/>
</dbReference>
<dbReference type="InterPro" id="IPR038021">
    <property type="entry name" value="Putative_hydro-lyase"/>
</dbReference>
<dbReference type="Pfam" id="PF07286">
    <property type="entry name" value="D-Glu_cyclase"/>
    <property type="match status" value="1"/>
</dbReference>
<dbReference type="STRING" id="348802.A0A0D2E5N6"/>
<evidence type="ECO:0008006" key="5">
    <source>
        <dbReference type="Google" id="ProtNLM"/>
    </source>
</evidence>
<organism evidence="3 4">
    <name type="scientific">Exophiala xenobiotica</name>
    <dbReference type="NCBI Taxonomy" id="348802"/>
    <lineage>
        <taxon>Eukaryota</taxon>
        <taxon>Fungi</taxon>
        <taxon>Dikarya</taxon>
        <taxon>Ascomycota</taxon>
        <taxon>Pezizomycotina</taxon>
        <taxon>Eurotiomycetes</taxon>
        <taxon>Chaetothyriomycetidae</taxon>
        <taxon>Chaetothyriales</taxon>
        <taxon>Herpotrichiellaceae</taxon>
        <taxon>Exophiala</taxon>
    </lineage>
</organism>
<gene>
    <name evidence="3" type="ORF">PV05_09566</name>
</gene>
<dbReference type="GeneID" id="25331474"/>
<reference evidence="3 4" key="1">
    <citation type="submission" date="2015-01" db="EMBL/GenBank/DDBJ databases">
        <title>The Genome Sequence of Exophiala xenobiotica CBS118157.</title>
        <authorList>
            <consortium name="The Broad Institute Genomics Platform"/>
            <person name="Cuomo C."/>
            <person name="de Hoog S."/>
            <person name="Gorbushina A."/>
            <person name="Stielow B."/>
            <person name="Teixiera M."/>
            <person name="Abouelleil A."/>
            <person name="Chapman S.B."/>
            <person name="Priest M."/>
            <person name="Young S.K."/>
            <person name="Wortman J."/>
            <person name="Nusbaum C."/>
            <person name="Birren B."/>
        </authorList>
    </citation>
    <scope>NUCLEOTIDE SEQUENCE [LARGE SCALE GENOMIC DNA]</scope>
    <source>
        <strain evidence="3 4">CBS 118157</strain>
    </source>
</reference>
<evidence type="ECO:0000313" key="3">
    <source>
        <dbReference type="EMBL" id="KIW50778.1"/>
    </source>
</evidence>
<dbReference type="Gene3D" id="3.30.2040.10">
    <property type="entry name" value="PSTPO5379-like domain"/>
    <property type="match status" value="1"/>
</dbReference>
<evidence type="ECO:0000313" key="4">
    <source>
        <dbReference type="Proteomes" id="UP000054342"/>
    </source>
</evidence>
<dbReference type="GO" id="GO:0006536">
    <property type="term" value="P:glutamate metabolic process"/>
    <property type="evidence" value="ECO:0007669"/>
    <property type="project" value="TreeGrafter"/>
</dbReference>
<keyword evidence="2" id="KW-0456">Lyase</keyword>